<organism evidence="5 6">
    <name type="scientific">Lodderomyces beijingensis</name>
    <dbReference type="NCBI Taxonomy" id="1775926"/>
    <lineage>
        <taxon>Eukaryota</taxon>
        <taxon>Fungi</taxon>
        <taxon>Dikarya</taxon>
        <taxon>Ascomycota</taxon>
        <taxon>Saccharomycotina</taxon>
        <taxon>Pichiomycetes</taxon>
        <taxon>Debaryomycetaceae</taxon>
        <taxon>Candida/Lodderomyces clade</taxon>
        <taxon>Lodderomyces</taxon>
    </lineage>
</organism>
<dbReference type="PANTHER" id="PTHR28023">
    <property type="entry name" value="UPF0357 PROTEIN YCL012C"/>
    <property type="match status" value="1"/>
</dbReference>
<dbReference type="Pfam" id="PF09435">
    <property type="entry name" value="DUF2015"/>
    <property type="match status" value="1"/>
</dbReference>
<comment type="similarity">
    <text evidence="1">Belongs to the UPF0357 family.</text>
</comment>
<evidence type="ECO:0000313" key="6">
    <source>
        <dbReference type="Proteomes" id="UP001497383"/>
    </source>
</evidence>
<dbReference type="RefSeq" id="XP_066832791.1">
    <property type="nucleotide sequence ID" value="XM_066976231.1"/>
</dbReference>
<feature type="region of interest" description="Disordered" evidence="3">
    <location>
        <begin position="7"/>
        <end position="28"/>
    </location>
</feature>
<feature type="compositionally biased region" description="Low complexity" evidence="3">
    <location>
        <begin position="17"/>
        <end position="28"/>
    </location>
</feature>
<dbReference type="Proteomes" id="UP001497383">
    <property type="component" value="Chromosome 8"/>
</dbReference>
<keyword evidence="4" id="KW-0472">Membrane</keyword>
<evidence type="ECO:0000256" key="1">
    <source>
        <dbReference type="ARBA" id="ARBA00008325"/>
    </source>
</evidence>
<name>A0ABP0ZUQ2_9ASCO</name>
<accession>A0ABP0ZUQ2</accession>
<keyword evidence="6" id="KW-1185">Reference proteome</keyword>
<dbReference type="EMBL" id="OZ022412">
    <property type="protein sequence ID" value="CAK9442095.1"/>
    <property type="molecule type" value="Genomic_DNA"/>
</dbReference>
<keyword evidence="2" id="KW-0732">Signal</keyword>
<reference evidence="5 6" key="1">
    <citation type="submission" date="2024-03" db="EMBL/GenBank/DDBJ databases">
        <authorList>
            <person name="Brejova B."/>
        </authorList>
    </citation>
    <scope>NUCLEOTIDE SEQUENCE [LARGE SCALE GENOMIC DNA]</scope>
    <source>
        <strain evidence="5 6">CBS 14171</strain>
    </source>
</reference>
<gene>
    <name evidence="5" type="ORF">LODBEIA_P58530</name>
</gene>
<dbReference type="InterPro" id="IPR018559">
    <property type="entry name" value="DUF2015"/>
</dbReference>
<proteinExistence type="inferred from homology"/>
<sequence length="160" mass="18226">MLAFLEARDGETPIGVTPPDSAPADPNPPTAYLRPRYLPLLVLVALCIVIYIYRHRIAEFHDRYRTYRRMRQSNFLADTTFEDDLADGLSSLNFDLESHNIDSGDSRKGLSAEARADIKRIMKSRGVSFDEARLEYTRGQFRQHGIDETGLPRDPKLVTL</sequence>
<dbReference type="PANTHER" id="PTHR28023:SF1">
    <property type="entry name" value="UPF0357 PROTEIN YCL012C"/>
    <property type="match status" value="1"/>
</dbReference>
<evidence type="ECO:0000256" key="2">
    <source>
        <dbReference type="ARBA" id="ARBA00022729"/>
    </source>
</evidence>
<keyword evidence="4" id="KW-1133">Transmembrane helix</keyword>
<evidence type="ECO:0000313" key="5">
    <source>
        <dbReference type="EMBL" id="CAK9442095.1"/>
    </source>
</evidence>
<feature type="transmembrane region" description="Helical" evidence="4">
    <location>
        <begin position="37"/>
        <end position="53"/>
    </location>
</feature>
<keyword evidence="4" id="KW-0812">Transmembrane</keyword>
<dbReference type="GeneID" id="92211049"/>
<protein>
    <submittedName>
        <fullName evidence="5">Uncharacterized protein</fullName>
    </submittedName>
</protein>
<evidence type="ECO:0000256" key="3">
    <source>
        <dbReference type="SAM" id="MobiDB-lite"/>
    </source>
</evidence>
<evidence type="ECO:0000256" key="4">
    <source>
        <dbReference type="SAM" id="Phobius"/>
    </source>
</evidence>